<dbReference type="GO" id="GO:0006355">
    <property type="term" value="P:regulation of DNA-templated transcription"/>
    <property type="evidence" value="ECO:0007669"/>
    <property type="project" value="UniProtKB-ARBA"/>
</dbReference>
<evidence type="ECO:0000259" key="6">
    <source>
        <dbReference type="PROSITE" id="PS50090"/>
    </source>
</evidence>
<keyword evidence="2" id="KW-0238">DNA-binding</keyword>
<dbReference type="EMBL" id="HBKP01010200">
    <property type="protein sequence ID" value="CAE2215955.1"/>
    <property type="molecule type" value="Transcribed_RNA"/>
</dbReference>
<dbReference type="GO" id="GO:0003677">
    <property type="term" value="F:DNA binding"/>
    <property type="evidence" value="ECO:0007669"/>
    <property type="project" value="UniProtKB-KW"/>
</dbReference>
<dbReference type="Pfam" id="PF00249">
    <property type="entry name" value="Myb_DNA-binding"/>
    <property type="match status" value="1"/>
</dbReference>
<dbReference type="InterPro" id="IPR001005">
    <property type="entry name" value="SANT/Myb"/>
</dbReference>
<dbReference type="InterPro" id="IPR052245">
    <property type="entry name" value="Plant_Stress_Dev_TF"/>
</dbReference>
<dbReference type="NCBIfam" id="TIGR01557">
    <property type="entry name" value="myb_SHAQKYF"/>
    <property type="match status" value="1"/>
</dbReference>
<evidence type="ECO:0000256" key="4">
    <source>
        <dbReference type="ARBA" id="ARBA00023242"/>
    </source>
</evidence>
<feature type="region of interest" description="Disordered" evidence="5">
    <location>
        <begin position="48"/>
        <end position="89"/>
    </location>
</feature>
<dbReference type="AlphaFoldDB" id="A0A7S4MDT2"/>
<keyword evidence="1" id="KW-0805">Transcription regulation</keyword>
<protein>
    <submittedName>
        <fullName evidence="9">Uncharacterized protein</fullName>
    </submittedName>
</protein>
<evidence type="ECO:0000259" key="8">
    <source>
        <dbReference type="PROSITE" id="PS51294"/>
    </source>
</evidence>
<dbReference type="InterPro" id="IPR017930">
    <property type="entry name" value="Myb_dom"/>
</dbReference>
<evidence type="ECO:0000259" key="7">
    <source>
        <dbReference type="PROSITE" id="PS51293"/>
    </source>
</evidence>
<accession>A0A7S4MDT2</accession>
<keyword evidence="4" id="KW-0539">Nucleus</keyword>
<dbReference type="SUPFAM" id="SSF46689">
    <property type="entry name" value="Homeodomain-like"/>
    <property type="match status" value="1"/>
</dbReference>
<proteinExistence type="predicted"/>
<dbReference type="PROSITE" id="PS51293">
    <property type="entry name" value="SANT"/>
    <property type="match status" value="1"/>
</dbReference>
<dbReference type="PANTHER" id="PTHR44191:SF62">
    <property type="entry name" value="OS04G0341900 PROTEIN"/>
    <property type="match status" value="1"/>
</dbReference>
<evidence type="ECO:0000256" key="5">
    <source>
        <dbReference type="SAM" id="MobiDB-lite"/>
    </source>
</evidence>
<dbReference type="PROSITE" id="PS50090">
    <property type="entry name" value="MYB_LIKE"/>
    <property type="match status" value="1"/>
</dbReference>
<dbReference type="SMART" id="SM00717">
    <property type="entry name" value="SANT"/>
    <property type="match status" value="1"/>
</dbReference>
<reference evidence="9" key="1">
    <citation type="submission" date="2021-01" db="EMBL/GenBank/DDBJ databases">
        <authorList>
            <person name="Corre E."/>
            <person name="Pelletier E."/>
            <person name="Niang G."/>
            <person name="Scheremetjew M."/>
            <person name="Finn R."/>
            <person name="Kale V."/>
            <person name="Holt S."/>
            <person name="Cochrane G."/>
            <person name="Meng A."/>
            <person name="Brown T."/>
            <person name="Cohen L."/>
        </authorList>
    </citation>
    <scope>NUCLEOTIDE SEQUENCE</scope>
    <source>
        <strain evidence="9">DIVA3 518/3/11/1/6</strain>
    </source>
</reference>
<feature type="region of interest" description="Disordered" evidence="5">
    <location>
        <begin position="119"/>
        <end position="158"/>
    </location>
</feature>
<dbReference type="PANTHER" id="PTHR44191">
    <property type="entry name" value="TRANSCRIPTION FACTOR KUA1"/>
    <property type="match status" value="1"/>
</dbReference>
<feature type="domain" description="Myb-like" evidence="6">
    <location>
        <begin position="153"/>
        <end position="204"/>
    </location>
</feature>
<evidence type="ECO:0000256" key="3">
    <source>
        <dbReference type="ARBA" id="ARBA00023163"/>
    </source>
</evidence>
<evidence type="ECO:0000313" key="9">
    <source>
        <dbReference type="EMBL" id="CAE2215955.1"/>
    </source>
</evidence>
<dbReference type="InterPro" id="IPR009057">
    <property type="entry name" value="Homeodomain-like_sf"/>
</dbReference>
<evidence type="ECO:0000256" key="1">
    <source>
        <dbReference type="ARBA" id="ARBA00023015"/>
    </source>
</evidence>
<feature type="region of interest" description="Disordered" evidence="5">
    <location>
        <begin position="1"/>
        <end position="32"/>
    </location>
</feature>
<gene>
    <name evidence="9" type="ORF">VSP0166_LOCUS7182</name>
</gene>
<dbReference type="InterPro" id="IPR017884">
    <property type="entry name" value="SANT_dom"/>
</dbReference>
<sequence>MSQAHFSNNEEDSTELDNVHLKQESDINDSIGDTQMSTHLLYSSQNLPMGLLTPMPESEFPQVHTEPPQQQQEQKALLSESSSSPVEIDGVHYNSRGYEICGQLNQHSKPCQRIGSCPFHKKTGETDGKKNKTPNKSKPAREKKVNGADPPIKRGPYKRGWTKDEHILFLNGLQIHGKGAWKEISMIVQTRTPTQIQSHAQKYFLRQKQEVKNKRSIHDISLEDLNDMTPEPVRSISNPKTTVHMPRTPTNFTYPMIAQFPQEHLNMILNPLHPMLQSNNAMLPPSTMSPSFQLPYGSNNWLPHIYPFTMPMALSPNIHEDHRSLGIELDDRDPSEQVMSLKQSQDECYSPRTGEKRTYDSFSFHNYPTLAEQDKSPAKIVKTSDNEFLFS</sequence>
<feature type="domain" description="SANT" evidence="7">
    <location>
        <begin position="156"/>
        <end position="208"/>
    </location>
</feature>
<dbReference type="CDD" id="cd00167">
    <property type="entry name" value="SANT"/>
    <property type="match status" value="1"/>
</dbReference>
<dbReference type="InterPro" id="IPR006447">
    <property type="entry name" value="Myb_dom_plants"/>
</dbReference>
<dbReference type="PROSITE" id="PS51294">
    <property type="entry name" value="HTH_MYB"/>
    <property type="match status" value="1"/>
</dbReference>
<dbReference type="Gene3D" id="1.10.10.60">
    <property type="entry name" value="Homeodomain-like"/>
    <property type="match status" value="1"/>
</dbReference>
<keyword evidence="3" id="KW-0804">Transcription</keyword>
<organism evidence="9">
    <name type="scientific">Vannella robusta</name>
    <dbReference type="NCBI Taxonomy" id="1487602"/>
    <lineage>
        <taxon>Eukaryota</taxon>
        <taxon>Amoebozoa</taxon>
        <taxon>Discosea</taxon>
        <taxon>Flabellinia</taxon>
        <taxon>Vannellidae</taxon>
        <taxon>Vannella</taxon>
    </lineage>
</organism>
<name>A0A7S4MDT2_9EUKA</name>
<evidence type="ECO:0000256" key="2">
    <source>
        <dbReference type="ARBA" id="ARBA00023125"/>
    </source>
</evidence>
<feature type="domain" description="HTH myb-type" evidence="8">
    <location>
        <begin position="149"/>
        <end position="208"/>
    </location>
</feature>
<feature type="compositionally biased region" description="Polar residues" evidence="5">
    <location>
        <begin position="67"/>
        <end position="85"/>
    </location>
</feature>